<evidence type="ECO:0000313" key="2">
    <source>
        <dbReference type="EMBL" id="UUP16982.1"/>
    </source>
</evidence>
<keyword evidence="3" id="KW-1185">Reference proteome</keyword>
<sequence>MTLAGSLFPIACWFLYTVLAGLLETVRPSLSMIMSRHRRRWVENAVHRETPMDAILSGNLMSSVSFFASTTVLIILALFAVLGQVNSVVEAVNVIQPEQAITKADVETHLILVLVMFVLAFMAFTLSLRQFNHFCIMLGAAEYAEKSDKEEIYVITALNTLGARNFNQGIRAYYFAIGMVAWFISPLAAIVTTVLIFGSILYREFFSSARMLVAGLKIKGQEDKQGSAGY</sequence>
<evidence type="ECO:0008006" key="4">
    <source>
        <dbReference type="Google" id="ProtNLM"/>
    </source>
</evidence>
<name>A0ABY5MHU5_9HYPH</name>
<gene>
    <name evidence="2" type="ORF">NTH_01432</name>
</gene>
<evidence type="ECO:0000313" key="3">
    <source>
        <dbReference type="Proteomes" id="UP001342418"/>
    </source>
</evidence>
<dbReference type="InterPro" id="IPR006747">
    <property type="entry name" value="DUF599"/>
</dbReference>
<feature type="transmembrane region" description="Helical" evidence="1">
    <location>
        <begin position="110"/>
        <end position="128"/>
    </location>
</feature>
<dbReference type="Pfam" id="PF04654">
    <property type="entry name" value="DUF599"/>
    <property type="match status" value="1"/>
</dbReference>
<keyword evidence="1" id="KW-1133">Transmembrane helix</keyword>
<dbReference type="PANTHER" id="PTHR31881:SF6">
    <property type="entry name" value="OS09G0494600 PROTEIN"/>
    <property type="match status" value="1"/>
</dbReference>
<dbReference type="EMBL" id="CP030941">
    <property type="protein sequence ID" value="UUP16982.1"/>
    <property type="molecule type" value="Genomic_DNA"/>
</dbReference>
<reference evidence="2 3" key="1">
    <citation type="submission" date="2018-07" db="EMBL/GenBank/DDBJ databases">
        <title>Genome sequence of Nitratireductor thuwali#1536.</title>
        <authorList>
            <person name="Michoud G."/>
            <person name="Merlino G."/>
            <person name="Sefrji F.O."/>
            <person name="Daffonchio D."/>
        </authorList>
    </citation>
    <scope>NUCLEOTIDE SEQUENCE [LARGE SCALE GENOMIC DNA]</scope>
    <source>
        <strain evidence="3">Nit1536</strain>
    </source>
</reference>
<proteinExistence type="predicted"/>
<evidence type="ECO:0000256" key="1">
    <source>
        <dbReference type="SAM" id="Phobius"/>
    </source>
</evidence>
<keyword evidence="1" id="KW-0472">Membrane</keyword>
<dbReference type="Proteomes" id="UP001342418">
    <property type="component" value="Chromosome"/>
</dbReference>
<protein>
    <recommendedName>
        <fullName evidence="4">DUF599 domain-containing protein</fullName>
    </recommendedName>
</protein>
<dbReference type="PANTHER" id="PTHR31881">
    <property type="match status" value="1"/>
</dbReference>
<keyword evidence="1" id="KW-0812">Transmembrane</keyword>
<organism evidence="2 3">
    <name type="scientific">Nitratireductor thuwali</name>
    <dbReference type="NCBI Taxonomy" id="2267699"/>
    <lineage>
        <taxon>Bacteria</taxon>
        <taxon>Pseudomonadati</taxon>
        <taxon>Pseudomonadota</taxon>
        <taxon>Alphaproteobacteria</taxon>
        <taxon>Hyphomicrobiales</taxon>
        <taxon>Phyllobacteriaceae</taxon>
        <taxon>Nitratireductor</taxon>
    </lineage>
</organism>
<dbReference type="RefSeq" id="WP_338529356.1">
    <property type="nucleotide sequence ID" value="NZ_CP030941.1"/>
</dbReference>
<feature type="transmembrane region" description="Helical" evidence="1">
    <location>
        <begin position="66"/>
        <end position="89"/>
    </location>
</feature>
<accession>A0ABY5MHU5</accession>
<feature type="transmembrane region" description="Helical" evidence="1">
    <location>
        <begin position="172"/>
        <end position="202"/>
    </location>
</feature>